<keyword evidence="3 7" id="KW-0812">Transmembrane</keyword>
<reference evidence="9 10" key="1">
    <citation type="submission" date="2018-03" db="EMBL/GenBank/DDBJ databases">
        <title>Draft Genome Sequences of the Obligatory Marine Myxobacteria Enhygromyxa salina SWB007.</title>
        <authorList>
            <person name="Poehlein A."/>
            <person name="Moghaddam J.A."/>
            <person name="Harms H."/>
            <person name="Alanjari M."/>
            <person name="Koenig G.M."/>
            <person name="Daniel R."/>
            <person name="Schaeberle T.F."/>
        </authorList>
    </citation>
    <scope>NUCLEOTIDE SEQUENCE [LARGE SCALE GENOMIC DNA]</scope>
    <source>
        <strain evidence="9 10">SWB007</strain>
    </source>
</reference>
<dbReference type="AlphaFoldDB" id="A0A2S9YSD2"/>
<dbReference type="Gene3D" id="1.20.1250.20">
    <property type="entry name" value="MFS general substrate transporter like domains"/>
    <property type="match status" value="2"/>
</dbReference>
<evidence type="ECO:0000259" key="8">
    <source>
        <dbReference type="PROSITE" id="PS50850"/>
    </source>
</evidence>
<evidence type="ECO:0000256" key="1">
    <source>
        <dbReference type="ARBA" id="ARBA00004141"/>
    </source>
</evidence>
<dbReference type="SUPFAM" id="SSF103473">
    <property type="entry name" value="MFS general substrate transporter"/>
    <property type="match status" value="2"/>
</dbReference>
<feature type="domain" description="Major facilitator superfamily (MFS) profile" evidence="8">
    <location>
        <begin position="321"/>
        <end position="515"/>
    </location>
</feature>
<evidence type="ECO:0000313" key="10">
    <source>
        <dbReference type="Proteomes" id="UP000238823"/>
    </source>
</evidence>
<proteinExistence type="predicted"/>
<dbReference type="RefSeq" id="WP_181233648.1">
    <property type="nucleotide sequence ID" value="NZ_PVNL01000046.1"/>
</dbReference>
<comment type="subcellular location">
    <subcellularLocation>
        <location evidence="1">Membrane</location>
        <topology evidence="1">Multi-pass membrane protein</topology>
    </subcellularLocation>
</comment>
<feature type="transmembrane region" description="Helical" evidence="7">
    <location>
        <begin position="455"/>
        <end position="476"/>
    </location>
</feature>
<dbReference type="PROSITE" id="PS50850">
    <property type="entry name" value="MFS"/>
    <property type="match status" value="1"/>
</dbReference>
<keyword evidence="4 7" id="KW-1133">Transmembrane helix</keyword>
<keyword evidence="5 7" id="KW-0472">Membrane</keyword>
<dbReference type="InterPro" id="IPR020846">
    <property type="entry name" value="MFS_dom"/>
</dbReference>
<accession>A0A2S9YSD2</accession>
<dbReference type="InterPro" id="IPR004752">
    <property type="entry name" value="AmpG_permease/AT-1"/>
</dbReference>
<evidence type="ECO:0000256" key="4">
    <source>
        <dbReference type="ARBA" id="ARBA00022989"/>
    </source>
</evidence>
<evidence type="ECO:0000256" key="5">
    <source>
        <dbReference type="ARBA" id="ARBA00023136"/>
    </source>
</evidence>
<dbReference type="InterPro" id="IPR011701">
    <property type="entry name" value="MFS"/>
</dbReference>
<feature type="transmembrane region" description="Helical" evidence="7">
    <location>
        <begin position="176"/>
        <end position="202"/>
    </location>
</feature>
<feature type="transmembrane region" description="Helical" evidence="7">
    <location>
        <begin position="261"/>
        <end position="287"/>
    </location>
</feature>
<feature type="transmembrane region" description="Helical" evidence="7">
    <location>
        <begin position="359"/>
        <end position="381"/>
    </location>
</feature>
<gene>
    <name evidence="9" type="ORF">ENSA7_22820</name>
</gene>
<feature type="transmembrane region" description="Helical" evidence="7">
    <location>
        <begin position="419"/>
        <end position="443"/>
    </location>
</feature>
<evidence type="ECO:0000256" key="3">
    <source>
        <dbReference type="ARBA" id="ARBA00022692"/>
    </source>
</evidence>
<dbReference type="GO" id="GO:0022857">
    <property type="term" value="F:transmembrane transporter activity"/>
    <property type="evidence" value="ECO:0007669"/>
    <property type="project" value="InterPro"/>
</dbReference>
<protein>
    <submittedName>
        <fullName evidence="9">Muropeptide transporter</fullName>
    </submittedName>
</protein>
<feature type="region of interest" description="Disordered" evidence="6">
    <location>
        <begin position="1"/>
        <end position="24"/>
    </location>
</feature>
<dbReference type="PANTHER" id="PTHR12778:SF10">
    <property type="entry name" value="MAJOR FACILITATOR SUPERFAMILY DOMAIN-CONTAINING PROTEIN 3"/>
    <property type="match status" value="1"/>
</dbReference>
<evidence type="ECO:0000256" key="6">
    <source>
        <dbReference type="SAM" id="MobiDB-lite"/>
    </source>
</evidence>
<feature type="transmembrane region" description="Helical" evidence="7">
    <location>
        <begin position="388"/>
        <end position="407"/>
    </location>
</feature>
<sequence length="515" mass="55362">MRAPAEGVNDELTGSGQAPAPAPTGLRRAHAWVSTTYFAEGYPYSIVNNLADILFKELGASLQVVGLTSLFHLPWNLKFLWGPFVDDYETKRRWLLASEVAITIVIVLLGLLAAAGSASLPALAAGFLLLAVLSATHDIAIDGYYLELLSERDQSTFVGYRAAAYKVAGLLVKGPLIALCALLGWTAGLLGAALVMALLLGIHTWLLPDRETRRRPWTTLAKLASWRTLPFLLAATLLYGLERSWAVGTQLLAAWRSLAPAWLTKISVGGWIGIALLASLLALLAALPALRRRMRTAGEAGEAGLSSYASTFVSFLEQPKIGLMLAFVLLFRTGESFLLKMSWPFFDDVVGLELESYAAMQGGAGTIAMLLGTIIGGRLIARDGLRRWIWPFVLAQNLLNLLYMGLAMSTDPGATSDTIVTAVLAAENFGSGLGTAAFMVYLMRTCDPRHKAGHFAIVSALMSVSFTVAGVLSGFLADALGFATYFGFTFLATIPMMVLIPFVPHLDRRESADAE</sequence>
<evidence type="ECO:0000256" key="2">
    <source>
        <dbReference type="ARBA" id="ARBA00022448"/>
    </source>
</evidence>
<dbReference type="EMBL" id="PVNL01000046">
    <property type="protein sequence ID" value="PRQ07998.1"/>
    <property type="molecule type" value="Genomic_DNA"/>
</dbReference>
<keyword evidence="2" id="KW-0813">Transport</keyword>
<evidence type="ECO:0000313" key="9">
    <source>
        <dbReference type="EMBL" id="PRQ07998.1"/>
    </source>
</evidence>
<comment type="caution">
    <text evidence="9">The sequence shown here is derived from an EMBL/GenBank/DDBJ whole genome shotgun (WGS) entry which is preliminary data.</text>
</comment>
<feature type="transmembrane region" description="Helical" evidence="7">
    <location>
        <begin position="223"/>
        <end position="241"/>
    </location>
</feature>
<dbReference type="PANTHER" id="PTHR12778">
    <property type="entry name" value="SOLUTE CARRIER FAMILY 33 ACETYL-COA TRANSPORTER -RELATED"/>
    <property type="match status" value="1"/>
</dbReference>
<dbReference type="InterPro" id="IPR036259">
    <property type="entry name" value="MFS_trans_sf"/>
</dbReference>
<organism evidence="9 10">
    <name type="scientific">Enhygromyxa salina</name>
    <dbReference type="NCBI Taxonomy" id="215803"/>
    <lineage>
        <taxon>Bacteria</taxon>
        <taxon>Pseudomonadati</taxon>
        <taxon>Myxococcota</taxon>
        <taxon>Polyangia</taxon>
        <taxon>Nannocystales</taxon>
        <taxon>Nannocystaceae</taxon>
        <taxon>Enhygromyxa</taxon>
    </lineage>
</organism>
<dbReference type="GO" id="GO:0016020">
    <property type="term" value="C:membrane"/>
    <property type="evidence" value="ECO:0007669"/>
    <property type="project" value="UniProtKB-SubCell"/>
</dbReference>
<feature type="transmembrane region" description="Helical" evidence="7">
    <location>
        <begin position="95"/>
        <end position="115"/>
    </location>
</feature>
<dbReference type="Pfam" id="PF07690">
    <property type="entry name" value="MFS_1"/>
    <property type="match status" value="2"/>
</dbReference>
<dbReference type="Proteomes" id="UP000238823">
    <property type="component" value="Unassembled WGS sequence"/>
</dbReference>
<evidence type="ECO:0000256" key="7">
    <source>
        <dbReference type="SAM" id="Phobius"/>
    </source>
</evidence>
<feature type="transmembrane region" description="Helical" evidence="7">
    <location>
        <begin position="482"/>
        <end position="503"/>
    </location>
</feature>
<feature type="transmembrane region" description="Helical" evidence="7">
    <location>
        <begin position="321"/>
        <end position="339"/>
    </location>
</feature>
<name>A0A2S9YSD2_9BACT</name>